<feature type="compositionally biased region" description="Polar residues" evidence="6">
    <location>
        <begin position="289"/>
        <end position="306"/>
    </location>
</feature>
<evidence type="ECO:0000259" key="7">
    <source>
        <dbReference type="PROSITE" id="PS50207"/>
    </source>
</evidence>
<dbReference type="PRINTS" id="PR00376">
    <property type="entry name" value="IL1BCENZYME"/>
</dbReference>
<keyword evidence="9" id="KW-1185">Reference proteome</keyword>
<evidence type="ECO:0000313" key="9">
    <source>
        <dbReference type="Proteomes" id="UP000694843"/>
    </source>
</evidence>
<keyword evidence="2" id="KW-0645">Protease</keyword>
<dbReference type="GO" id="GO:0008270">
    <property type="term" value="F:zinc ion binding"/>
    <property type="evidence" value="ECO:0007669"/>
    <property type="project" value="InterPro"/>
</dbReference>
<dbReference type="GO" id="GO:0006915">
    <property type="term" value="P:apoptotic process"/>
    <property type="evidence" value="ECO:0007669"/>
    <property type="project" value="UniProtKB-KW"/>
</dbReference>
<dbReference type="PROSITE" id="PS50207">
    <property type="entry name" value="CASPASE_P10"/>
    <property type="match status" value="1"/>
</dbReference>
<dbReference type="InterPro" id="IPR015917">
    <property type="entry name" value="Pept_C14A"/>
</dbReference>
<feature type="compositionally biased region" description="Polar residues" evidence="6">
    <location>
        <begin position="154"/>
        <end position="165"/>
    </location>
</feature>
<evidence type="ECO:0000256" key="2">
    <source>
        <dbReference type="ARBA" id="ARBA00022670"/>
    </source>
</evidence>
<organism evidence="9 10">
    <name type="scientific">Hyalella azteca</name>
    <name type="common">Amphipod</name>
    <dbReference type="NCBI Taxonomy" id="294128"/>
    <lineage>
        <taxon>Eukaryota</taxon>
        <taxon>Metazoa</taxon>
        <taxon>Ecdysozoa</taxon>
        <taxon>Arthropoda</taxon>
        <taxon>Crustacea</taxon>
        <taxon>Multicrustacea</taxon>
        <taxon>Malacostraca</taxon>
        <taxon>Eumalacostraca</taxon>
        <taxon>Peracarida</taxon>
        <taxon>Amphipoda</taxon>
        <taxon>Senticaudata</taxon>
        <taxon>Talitrida</taxon>
        <taxon>Talitroidea</taxon>
        <taxon>Hyalellidae</taxon>
        <taxon>Hyalella</taxon>
    </lineage>
</organism>
<evidence type="ECO:0000256" key="6">
    <source>
        <dbReference type="SAM" id="MobiDB-lite"/>
    </source>
</evidence>
<feature type="compositionally biased region" description="Basic and acidic residues" evidence="6">
    <location>
        <begin position="135"/>
        <end position="148"/>
    </location>
</feature>
<dbReference type="Pfam" id="PF00656">
    <property type="entry name" value="Peptidase_C14"/>
    <property type="match status" value="1"/>
</dbReference>
<dbReference type="OrthoDB" id="6352523at2759"/>
<dbReference type="InterPro" id="IPR002138">
    <property type="entry name" value="Pept_C14_p10"/>
</dbReference>
<dbReference type="InterPro" id="IPR013087">
    <property type="entry name" value="Znf_C2H2_type"/>
</dbReference>
<comment type="similarity">
    <text evidence="1 5">Belongs to the peptidase C14A family.</text>
</comment>
<dbReference type="KEGG" id="hazt:108670568"/>
<reference evidence="10" key="1">
    <citation type="submission" date="2025-08" db="UniProtKB">
        <authorList>
            <consortium name="RefSeq"/>
        </authorList>
    </citation>
    <scope>IDENTIFICATION</scope>
    <source>
        <tissue evidence="10">Whole organism</tissue>
    </source>
</reference>
<feature type="domain" description="Caspase family p10" evidence="7">
    <location>
        <begin position="566"/>
        <end position="638"/>
    </location>
</feature>
<feature type="compositionally biased region" description="Basic and acidic residues" evidence="6">
    <location>
        <begin position="166"/>
        <end position="180"/>
    </location>
</feature>
<dbReference type="PROSITE" id="PS00028">
    <property type="entry name" value="ZINC_FINGER_C2H2_1"/>
    <property type="match status" value="2"/>
</dbReference>
<evidence type="ECO:0000256" key="3">
    <source>
        <dbReference type="ARBA" id="ARBA00022703"/>
    </source>
</evidence>
<sequence>MSTPLHKHLLSGEVSYSDDSGYYCNICELSLEAQPLQHLNGTQHKNKVFFSAVQLRDKYPILYDDLDLSVREAIEEGIIEVQDLKIRCHCCAMALSGEKPLMDHLKSSGHRKKNEMKKISRDLGNLSINSSVQEPVKEISPRSDDQKNAKSKQPKSTVDSTTTSKEAVHASKETKPDVKKAVKTSIDASQSDSVKPSIGNIGSVKEEIPSSDNAGQDVQLPSSFDGEVAAGRIVVMDGGVYRCTVCCMALTGREPVLQHISGKKHRSKVAAQSTVVSPAKPETKVESDTGPNTSETMESDLFGSSQHRSKHTRRTTREPEPIGSFTTPPQVQFPGVYGFNPVAGNFGVPGPYPNAYAQIPHLGPYAQMPLHPQNYPTPPMYGYPEQPWQNPIHSSSLDGSFPKLKTSEFRLKKSFGFSHRPPTAYRITSRPRGFVAVFNNHFRNNPDWIRNGSEMDDVNLDSVFKEMGYEVHLFSDTTKSQLMEKIDSILQRHVLGMDSLILFFLSHGKDERHFYSSQQEVIDIRDIWIKLTNQNCPALKDKPKIMFLNYCRGESRQRNQVFDNVTEREEDAPRDVALVHASLPGFKAQRMPDEGTIFVHCLCQAICENAYEMDIHEIINETSEMMKKKCATTPSIEFIDFKKFYFVD</sequence>
<dbReference type="GO" id="GO:0006508">
    <property type="term" value="P:proteolysis"/>
    <property type="evidence" value="ECO:0007669"/>
    <property type="project" value="UniProtKB-KW"/>
</dbReference>
<dbReference type="GO" id="GO:0004197">
    <property type="term" value="F:cysteine-type endopeptidase activity"/>
    <property type="evidence" value="ECO:0007669"/>
    <property type="project" value="InterPro"/>
</dbReference>
<evidence type="ECO:0000256" key="5">
    <source>
        <dbReference type="RuleBase" id="RU003971"/>
    </source>
</evidence>
<evidence type="ECO:0000259" key="8">
    <source>
        <dbReference type="PROSITE" id="PS50208"/>
    </source>
</evidence>
<keyword evidence="3" id="KW-0053">Apoptosis</keyword>
<dbReference type="Gene3D" id="3.40.50.1460">
    <property type="match status" value="1"/>
</dbReference>
<evidence type="ECO:0000256" key="1">
    <source>
        <dbReference type="ARBA" id="ARBA00010134"/>
    </source>
</evidence>
<name>A0A8B7NIQ6_HYAAZ</name>
<dbReference type="InterPro" id="IPR011600">
    <property type="entry name" value="Pept_C14_caspase"/>
</dbReference>
<dbReference type="GO" id="GO:0003676">
    <property type="term" value="F:nucleic acid binding"/>
    <property type="evidence" value="ECO:0007669"/>
    <property type="project" value="InterPro"/>
</dbReference>
<dbReference type="PROSITE" id="PS50208">
    <property type="entry name" value="CASPASE_P20"/>
    <property type="match status" value="1"/>
</dbReference>
<feature type="region of interest" description="Disordered" evidence="6">
    <location>
        <begin position="262"/>
        <end position="329"/>
    </location>
</feature>
<dbReference type="InterPro" id="IPR001309">
    <property type="entry name" value="Pept_C14_p20"/>
</dbReference>
<dbReference type="GeneID" id="108670568"/>
<feature type="region of interest" description="Disordered" evidence="6">
    <location>
        <begin position="119"/>
        <end position="218"/>
    </location>
</feature>
<evidence type="ECO:0000313" key="10">
    <source>
        <dbReference type="RefSeq" id="XP_018013524.1"/>
    </source>
</evidence>
<dbReference type="PANTHER" id="PTHR47901">
    <property type="entry name" value="CASPASE RECRUITMENT DOMAIN-CONTAINING PROTEIN 18"/>
    <property type="match status" value="1"/>
</dbReference>
<dbReference type="SMART" id="SM00115">
    <property type="entry name" value="CASc"/>
    <property type="match status" value="1"/>
</dbReference>
<dbReference type="AlphaFoldDB" id="A0A8B7NIQ6"/>
<dbReference type="InterPro" id="IPR036236">
    <property type="entry name" value="Znf_C2H2_sf"/>
</dbReference>
<dbReference type="InterPro" id="IPR002398">
    <property type="entry name" value="Pept_C14"/>
</dbReference>
<dbReference type="PANTHER" id="PTHR47901:SF8">
    <property type="entry name" value="CASPASE-3"/>
    <property type="match status" value="1"/>
</dbReference>
<dbReference type="SUPFAM" id="SSF57667">
    <property type="entry name" value="beta-beta-alpha zinc fingers"/>
    <property type="match status" value="1"/>
</dbReference>
<dbReference type="SMART" id="SM00451">
    <property type="entry name" value="ZnF_U1"/>
    <property type="match status" value="2"/>
</dbReference>
<protein>
    <submittedName>
        <fullName evidence="10">Uncharacterized protein LOC108670568</fullName>
    </submittedName>
</protein>
<dbReference type="InterPro" id="IPR029030">
    <property type="entry name" value="Caspase-like_dom_sf"/>
</dbReference>
<keyword evidence="4" id="KW-0378">Hydrolase</keyword>
<proteinExistence type="inferred from homology"/>
<dbReference type="RefSeq" id="XP_018013524.1">
    <property type="nucleotide sequence ID" value="XM_018158035.2"/>
</dbReference>
<dbReference type="Gene3D" id="3.30.160.60">
    <property type="entry name" value="Classic Zinc Finger"/>
    <property type="match status" value="1"/>
</dbReference>
<dbReference type="InterPro" id="IPR003604">
    <property type="entry name" value="Matrin/U1-like-C_Znf_C2H2"/>
</dbReference>
<evidence type="ECO:0000256" key="4">
    <source>
        <dbReference type="ARBA" id="ARBA00022801"/>
    </source>
</evidence>
<gene>
    <name evidence="10" type="primary">LOC108670568</name>
</gene>
<dbReference type="Proteomes" id="UP000694843">
    <property type="component" value="Unplaced"/>
</dbReference>
<dbReference type="SUPFAM" id="SSF52129">
    <property type="entry name" value="Caspase-like"/>
    <property type="match status" value="1"/>
</dbReference>
<feature type="domain" description="Caspase family p20" evidence="8">
    <location>
        <begin position="431"/>
        <end position="555"/>
    </location>
</feature>
<accession>A0A8B7NIQ6</accession>